<evidence type="ECO:0000313" key="2">
    <source>
        <dbReference type="Proteomes" id="UP000789920"/>
    </source>
</evidence>
<sequence>LLNAAFTAMMPGYTFVTEKEYHERKQERHEDTVYQPVDMYAFHQCTLVG</sequence>
<proteinExistence type="predicted"/>
<dbReference type="EMBL" id="CAJVQC010119125">
    <property type="protein sequence ID" value="CAG8837971.1"/>
    <property type="molecule type" value="Genomic_DNA"/>
</dbReference>
<feature type="non-terminal residue" evidence="1">
    <location>
        <position position="49"/>
    </location>
</feature>
<protein>
    <submittedName>
        <fullName evidence="1">25010_t:CDS:1</fullName>
    </submittedName>
</protein>
<reference evidence="1" key="1">
    <citation type="submission" date="2021-06" db="EMBL/GenBank/DDBJ databases">
        <authorList>
            <person name="Kallberg Y."/>
            <person name="Tangrot J."/>
            <person name="Rosling A."/>
        </authorList>
    </citation>
    <scope>NUCLEOTIDE SEQUENCE</scope>
    <source>
        <strain evidence="1">MA461A</strain>
    </source>
</reference>
<gene>
    <name evidence="1" type="ORF">RPERSI_LOCUS30497</name>
</gene>
<name>A0ACA9SGJ7_9GLOM</name>
<feature type="non-terminal residue" evidence="1">
    <location>
        <position position="1"/>
    </location>
</feature>
<organism evidence="1 2">
    <name type="scientific">Racocetra persica</name>
    <dbReference type="NCBI Taxonomy" id="160502"/>
    <lineage>
        <taxon>Eukaryota</taxon>
        <taxon>Fungi</taxon>
        <taxon>Fungi incertae sedis</taxon>
        <taxon>Mucoromycota</taxon>
        <taxon>Glomeromycotina</taxon>
        <taxon>Glomeromycetes</taxon>
        <taxon>Diversisporales</taxon>
        <taxon>Gigasporaceae</taxon>
        <taxon>Racocetra</taxon>
    </lineage>
</organism>
<accession>A0ACA9SGJ7</accession>
<keyword evidence="2" id="KW-1185">Reference proteome</keyword>
<evidence type="ECO:0000313" key="1">
    <source>
        <dbReference type="EMBL" id="CAG8837971.1"/>
    </source>
</evidence>
<dbReference type="Proteomes" id="UP000789920">
    <property type="component" value="Unassembled WGS sequence"/>
</dbReference>
<comment type="caution">
    <text evidence="1">The sequence shown here is derived from an EMBL/GenBank/DDBJ whole genome shotgun (WGS) entry which is preliminary data.</text>
</comment>